<dbReference type="AlphaFoldDB" id="A0AA36FP23"/>
<protein>
    <submittedName>
        <fullName evidence="1">Uncharacterized protein</fullName>
    </submittedName>
</protein>
<dbReference type="Proteomes" id="UP001177023">
    <property type="component" value="Unassembled WGS sequence"/>
</dbReference>
<comment type="caution">
    <text evidence="1">The sequence shown here is derived from an EMBL/GenBank/DDBJ whole genome shotgun (WGS) entry which is preliminary data.</text>
</comment>
<reference evidence="1" key="1">
    <citation type="submission" date="2023-06" db="EMBL/GenBank/DDBJ databases">
        <authorList>
            <person name="Delattre M."/>
        </authorList>
    </citation>
    <scope>NUCLEOTIDE SEQUENCE</scope>
    <source>
        <strain evidence="1">AF72</strain>
    </source>
</reference>
<proteinExistence type="predicted"/>
<keyword evidence="2" id="KW-1185">Reference proteome</keyword>
<name>A0AA36FP23_9BILA</name>
<sequence length="92" mass="9532">MCPVRAAPYVITVEAQFGAAPPLASDHLAVVIGRDDDSAYRLGAVSPGTTQGQLVVLRSTGDLELRSIPEGNALSILQSSVAGNQTSRRVNG</sequence>
<feature type="non-terminal residue" evidence="1">
    <location>
        <position position="92"/>
    </location>
</feature>
<gene>
    <name evidence="1" type="ORF">MSPICULIGERA_LOCUS227</name>
</gene>
<organism evidence="1 2">
    <name type="scientific">Mesorhabditis spiculigera</name>
    <dbReference type="NCBI Taxonomy" id="96644"/>
    <lineage>
        <taxon>Eukaryota</taxon>
        <taxon>Metazoa</taxon>
        <taxon>Ecdysozoa</taxon>
        <taxon>Nematoda</taxon>
        <taxon>Chromadorea</taxon>
        <taxon>Rhabditida</taxon>
        <taxon>Rhabditina</taxon>
        <taxon>Rhabditomorpha</taxon>
        <taxon>Rhabditoidea</taxon>
        <taxon>Rhabditidae</taxon>
        <taxon>Mesorhabditinae</taxon>
        <taxon>Mesorhabditis</taxon>
    </lineage>
</organism>
<accession>A0AA36FP23</accession>
<evidence type="ECO:0000313" key="2">
    <source>
        <dbReference type="Proteomes" id="UP001177023"/>
    </source>
</evidence>
<dbReference type="EMBL" id="CATQJA010000012">
    <property type="protein sequence ID" value="CAJ0557469.1"/>
    <property type="molecule type" value="Genomic_DNA"/>
</dbReference>
<evidence type="ECO:0000313" key="1">
    <source>
        <dbReference type="EMBL" id="CAJ0557469.1"/>
    </source>
</evidence>